<dbReference type="Pfam" id="PF05678">
    <property type="entry name" value="VQ"/>
    <property type="match status" value="1"/>
</dbReference>
<keyword evidence="3" id="KW-1185">Reference proteome</keyword>
<dbReference type="AlphaFoldDB" id="A0A7N1A9B1"/>
<proteinExistence type="predicted"/>
<dbReference type="OMA" id="VEDFWID"/>
<evidence type="ECO:0000259" key="1">
    <source>
        <dbReference type="Pfam" id="PF05678"/>
    </source>
</evidence>
<feature type="domain" description="VQ" evidence="1">
    <location>
        <begin position="22"/>
        <end position="46"/>
    </location>
</feature>
<organism evidence="2 3">
    <name type="scientific">Kalanchoe fedtschenkoi</name>
    <name type="common">Lavender scallops</name>
    <name type="synonym">South American air plant</name>
    <dbReference type="NCBI Taxonomy" id="63787"/>
    <lineage>
        <taxon>Eukaryota</taxon>
        <taxon>Viridiplantae</taxon>
        <taxon>Streptophyta</taxon>
        <taxon>Embryophyta</taxon>
        <taxon>Tracheophyta</taxon>
        <taxon>Spermatophyta</taxon>
        <taxon>Magnoliopsida</taxon>
        <taxon>eudicotyledons</taxon>
        <taxon>Gunneridae</taxon>
        <taxon>Pentapetalae</taxon>
        <taxon>Saxifragales</taxon>
        <taxon>Crassulaceae</taxon>
        <taxon>Kalanchoe</taxon>
    </lineage>
</organism>
<reference evidence="2" key="1">
    <citation type="submission" date="2021-01" db="UniProtKB">
        <authorList>
            <consortium name="EnsemblPlants"/>
        </authorList>
    </citation>
    <scope>IDENTIFICATION</scope>
</reference>
<dbReference type="EnsemblPlants" id="Kaladp0840s0011.1.v1.1">
    <property type="protein sequence ID" value="Kaladp0840s0011.1.v1.1.CDS.1"/>
    <property type="gene ID" value="Kaladp0840s0011.v1.1"/>
</dbReference>
<dbReference type="Proteomes" id="UP000594263">
    <property type="component" value="Unplaced"/>
</dbReference>
<dbReference type="Gramene" id="Kaladp0840s0011.1.v1.1">
    <property type="protein sequence ID" value="Kaladp0840s0011.1.v1.1.CDS.1"/>
    <property type="gene ID" value="Kaladp0840s0011.v1.1"/>
</dbReference>
<dbReference type="PANTHER" id="PTHR34777:SF1">
    <property type="entry name" value="VQ MOTIF-CONTAINING PROTEIN 10"/>
    <property type="match status" value="1"/>
</dbReference>
<dbReference type="PANTHER" id="PTHR34777">
    <property type="entry name" value="VQ MOTIF-CONTAINING PROTEIN 10"/>
    <property type="match status" value="1"/>
</dbReference>
<protein>
    <recommendedName>
        <fullName evidence="1">VQ domain-containing protein</fullName>
    </recommendedName>
</protein>
<sequence length="125" mass="13957">MMSSFRPSDGHRHGDQLKVTFIETQYIQTDAISFKSVVQSLTGKDSSCNLSRLKEAAQNSPPSKPAVPKDFSWPSVLYSELPEDFRSGAGTGASVLDKQSSFRDFERMISQLPPVEDIFHFLDNL</sequence>
<evidence type="ECO:0000313" key="3">
    <source>
        <dbReference type="Proteomes" id="UP000594263"/>
    </source>
</evidence>
<dbReference type="InterPro" id="IPR039608">
    <property type="entry name" value="VQ_1/10"/>
</dbReference>
<accession>A0A7N1A9B1</accession>
<name>A0A7N1A9B1_KALFE</name>
<evidence type="ECO:0000313" key="2">
    <source>
        <dbReference type="EnsemblPlants" id="Kaladp0840s0011.1.v1.1.CDS.1"/>
    </source>
</evidence>
<dbReference type="InterPro" id="IPR008889">
    <property type="entry name" value="VQ"/>
</dbReference>